<dbReference type="Pfam" id="PF04366">
    <property type="entry name" value="Ysc84"/>
    <property type="match status" value="1"/>
</dbReference>
<protein>
    <submittedName>
        <fullName evidence="3">Lipoprotein</fullName>
    </submittedName>
</protein>
<evidence type="ECO:0000256" key="1">
    <source>
        <dbReference type="SAM" id="SignalP"/>
    </source>
</evidence>
<dbReference type="Proteomes" id="UP001158598">
    <property type="component" value="Chromosome"/>
</dbReference>
<evidence type="ECO:0000313" key="4">
    <source>
        <dbReference type="Proteomes" id="UP001158598"/>
    </source>
</evidence>
<accession>A0AA35Y1W2</accession>
<keyword evidence="1" id="KW-0732">Signal</keyword>
<dbReference type="RefSeq" id="WP_017365482.1">
    <property type="nucleotide sequence ID" value="NZ_CP079096.1"/>
</dbReference>
<proteinExistence type="predicted"/>
<sequence length="193" mass="20795">MTSILRSSTSFAVVMIFLSACASQPLTHSEKETRRAEIRSMANQMLAQLYQSYPEAEARVRNSAGYAVFSDFGMKILFGGGSHGEGVAINNANQKATYMKMLELSPGLGFGAQKFRAVFLFDTRESFDKFVNSGWEFGGNTEAALQTTTQGAGGRLGVTVSPGVTMYHISEAGAIVGISLAGAKYYKNDELNN</sequence>
<dbReference type="InterPro" id="IPR007461">
    <property type="entry name" value="Ysc84_actin-binding"/>
</dbReference>
<feature type="signal peptide" evidence="1">
    <location>
        <begin position="1"/>
        <end position="22"/>
    </location>
</feature>
<gene>
    <name evidence="3" type="ORF">MCNOR_2790</name>
</gene>
<organism evidence="3 4">
    <name type="scientific">Methylococcus capsulatus</name>
    <dbReference type="NCBI Taxonomy" id="414"/>
    <lineage>
        <taxon>Bacteria</taxon>
        <taxon>Pseudomonadati</taxon>
        <taxon>Pseudomonadota</taxon>
        <taxon>Gammaproteobacteria</taxon>
        <taxon>Methylococcales</taxon>
        <taxon>Methylococcaceae</taxon>
        <taxon>Methylococcus</taxon>
    </lineage>
</organism>
<dbReference type="AlphaFoldDB" id="A0AA35Y1W2"/>
<evidence type="ECO:0000259" key="2">
    <source>
        <dbReference type="Pfam" id="PF04366"/>
    </source>
</evidence>
<keyword evidence="3" id="KW-0449">Lipoprotein</keyword>
<feature type="domain" description="Ysc84 actin-binding" evidence="2">
    <location>
        <begin position="105"/>
        <end position="193"/>
    </location>
</feature>
<feature type="chain" id="PRO_5041378734" evidence="1">
    <location>
        <begin position="23"/>
        <end position="193"/>
    </location>
</feature>
<dbReference type="EMBL" id="OX458332">
    <property type="protein sequence ID" value="CAI8866701.1"/>
    <property type="molecule type" value="Genomic_DNA"/>
</dbReference>
<name>A0AA35Y1W2_METCP</name>
<dbReference type="PROSITE" id="PS51257">
    <property type="entry name" value="PROKAR_LIPOPROTEIN"/>
    <property type="match status" value="1"/>
</dbReference>
<evidence type="ECO:0000313" key="3">
    <source>
        <dbReference type="EMBL" id="CAI8866701.1"/>
    </source>
</evidence>
<reference evidence="3" key="1">
    <citation type="submission" date="2023-03" db="EMBL/GenBank/DDBJ databases">
        <authorList>
            <person name="Pearce D."/>
        </authorList>
    </citation>
    <scope>NUCLEOTIDE SEQUENCE</scope>
    <source>
        <strain evidence="3">Mc</strain>
    </source>
</reference>